<comment type="caution">
    <text evidence="2">The sequence shown here is derived from an EMBL/GenBank/DDBJ whole genome shotgun (WGS) entry which is preliminary data.</text>
</comment>
<feature type="region of interest" description="Disordered" evidence="1">
    <location>
        <begin position="603"/>
        <end position="625"/>
    </location>
</feature>
<dbReference type="EMBL" id="LSSN01000235">
    <property type="protein sequence ID" value="OMJ25058.1"/>
    <property type="molecule type" value="Genomic_DNA"/>
</dbReference>
<evidence type="ECO:0000313" key="3">
    <source>
        <dbReference type="Proteomes" id="UP000187283"/>
    </source>
</evidence>
<evidence type="ECO:0000313" key="2">
    <source>
        <dbReference type="EMBL" id="OMJ25058.1"/>
    </source>
</evidence>
<feature type="region of interest" description="Disordered" evidence="1">
    <location>
        <begin position="478"/>
        <end position="506"/>
    </location>
</feature>
<keyword evidence="3" id="KW-1185">Reference proteome</keyword>
<sequence>MDQELIQLIKDLTNKVNILYEDRERQGTIHEQRMNVQNSNVEDPHLRIRAPAYEVENYPELIEEFPDTEDDIFRSPLKEDERKEIVYGYPKFRVVNYQPPPLNDTARTAVKKVDGLLYSIQQSSANITRPIDQYRHEQLRSGRTVDPDNDDDIIAMDSIRRLITDLASSNSQSRVENIHKSLEFRGKAPQMVEPTVKPIYEEEKFDAILATKKTAVKPKSSRTRPFRQRQQPASGYAPATVNILYEDRERQGTIHEQRMNVQNSNVEDPHLRIRAPAYEVENYPELIEEFPDTEDDIFRSPLKEDERKEIVYGYPKFRVVNYQPPPLNDTARTAVKKVDGLLYSIQQSSANITRPIDQYRHEQLRSGRTVDPDNDDDIIAMDSIRRLITDLASSISQSRVENIHKSLEFRGKAPQMVEPTVKPIYEEEKFDAILATKKTAVKPKSSRTRPFRQRQQPASGYAPATEVQNFIKRARNQDLNKVSKLLPSRRPPRKVPRRLGKIDGQSMGELDNFEGIQYPVRRSHKALPRSSLHVPALQLPPALPRKKSLSGLRPNINFPSSSQKTKDDQGIYENYHKRSGGTSIHSGNRESMETELRFLQPTFYDPQEDWRPPPGSGSEETERIRSTSALQNGFLELDMQEIPQVPMECEEAPVQSPTFWPIPQSVDLHKDSTPSYQLVETARYQGRRLLGRYTNHRQDQGNVLTEHQLCSEKTTKPGIPSEGIEILSHPQTDNQTLGDLRREASKLISKGQTTLRTMASFIGKAQAIIEELYTEQNEIMDSVCNSHSTSPQEFHLVERPAIEICQRHSLGDRCGILILLVFVASIRGLSPHQRKRIVECIICTPTPKFCWSLCAGLFRKYHYVGIREEVWRYHFSKITQDFRRYIGSLPENQHPPPDDVCTYIPESRGCSQQIECSNRVVNPEHDLRQDHLSLWNQLLVSQLDPIVQPVLLSTLEPDPTGITEGEEREVNINSNNPLLEISNLVPRSVEINSSTADNTRSICDRPRTQKRKVSHDRQQELVTRGMEDQRSTLETEGYSEHAIRLIDPNQREIKRRTRNSAIQQGFLDWLETNKDSCNQDTISLINYLSEIYSKKRL</sequence>
<protein>
    <submittedName>
        <fullName evidence="2">Uncharacterized protein</fullName>
    </submittedName>
</protein>
<dbReference type="AlphaFoldDB" id="A0A1R1YDQ8"/>
<feature type="compositionally biased region" description="Basic residues" evidence="1">
    <location>
        <begin position="216"/>
        <end position="227"/>
    </location>
</feature>
<organism evidence="2 3">
    <name type="scientific">Smittium culicis</name>
    <dbReference type="NCBI Taxonomy" id="133412"/>
    <lineage>
        <taxon>Eukaryota</taxon>
        <taxon>Fungi</taxon>
        <taxon>Fungi incertae sedis</taxon>
        <taxon>Zoopagomycota</taxon>
        <taxon>Kickxellomycotina</taxon>
        <taxon>Harpellomycetes</taxon>
        <taxon>Harpellales</taxon>
        <taxon>Legeriomycetaceae</taxon>
        <taxon>Smittium</taxon>
    </lineage>
</organism>
<accession>A0A1R1YDQ8</accession>
<evidence type="ECO:0000256" key="1">
    <source>
        <dbReference type="SAM" id="MobiDB-lite"/>
    </source>
</evidence>
<feature type="region of interest" description="Disordered" evidence="1">
    <location>
        <begin position="216"/>
        <end position="235"/>
    </location>
</feature>
<proteinExistence type="predicted"/>
<feature type="compositionally biased region" description="Basic residues" evidence="1">
    <location>
        <begin position="490"/>
        <end position="499"/>
    </location>
</feature>
<gene>
    <name evidence="2" type="ORF">AYI70_g1161</name>
</gene>
<feature type="region of interest" description="Disordered" evidence="1">
    <location>
        <begin position="543"/>
        <end position="589"/>
    </location>
</feature>
<reference evidence="2 3" key="1">
    <citation type="submission" date="2017-01" db="EMBL/GenBank/DDBJ databases">
        <authorList>
            <person name="Mah S.A."/>
            <person name="Swanson W.J."/>
            <person name="Moy G.W."/>
            <person name="Vacquier V.D."/>
        </authorList>
    </citation>
    <scope>NUCLEOTIDE SEQUENCE [LARGE SCALE GENOMIC DNA]</scope>
    <source>
        <strain evidence="2 3">GSMNP</strain>
    </source>
</reference>
<name>A0A1R1YDQ8_9FUNG</name>
<dbReference type="Proteomes" id="UP000187283">
    <property type="component" value="Unassembled WGS sequence"/>
</dbReference>
<feature type="region of interest" description="Disordered" evidence="1">
    <location>
        <begin position="441"/>
        <end position="464"/>
    </location>
</feature>
<dbReference type="STRING" id="133412.A0A1R1YDQ8"/>
<feature type="compositionally biased region" description="Basic residues" evidence="1">
    <location>
        <begin position="441"/>
        <end position="452"/>
    </location>
</feature>
<dbReference type="OrthoDB" id="5545891at2759"/>